<keyword evidence="1" id="KW-1133">Transmembrane helix</keyword>
<dbReference type="Proteomes" id="UP001482620">
    <property type="component" value="Unassembled WGS sequence"/>
</dbReference>
<sequence length="152" mass="17248">MTDNMVNTLNDSISHSCSLLLLYILSASVLLIRSRLIHDGDWRRALEAAEALSSFPLFLAQSLSLDRSLSISLFLCLKGFSERPEMKGHSQWEHDCTDSAGSPRYRPNCWLRVTPPYMHKRLNKVCVCARGCSLLVFYQQKSKPVGFLPMQL</sequence>
<evidence type="ECO:0000313" key="2">
    <source>
        <dbReference type="EMBL" id="MEQ2239095.1"/>
    </source>
</evidence>
<evidence type="ECO:0000313" key="3">
    <source>
        <dbReference type="Proteomes" id="UP001482620"/>
    </source>
</evidence>
<protein>
    <submittedName>
        <fullName evidence="2">Uncharacterized protein</fullName>
    </submittedName>
</protein>
<reference evidence="2 3" key="1">
    <citation type="submission" date="2021-06" db="EMBL/GenBank/DDBJ databases">
        <authorList>
            <person name="Palmer J.M."/>
        </authorList>
    </citation>
    <scope>NUCLEOTIDE SEQUENCE [LARGE SCALE GENOMIC DNA]</scope>
    <source>
        <strain evidence="3">if_2019</strain>
        <tissue evidence="2">Muscle</tissue>
    </source>
</reference>
<dbReference type="EMBL" id="JAHRIQ010057971">
    <property type="protein sequence ID" value="MEQ2239095.1"/>
    <property type="molecule type" value="Genomic_DNA"/>
</dbReference>
<comment type="caution">
    <text evidence="2">The sequence shown here is derived from an EMBL/GenBank/DDBJ whole genome shotgun (WGS) entry which is preliminary data.</text>
</comment>
<keyword evidence="3" id="KW-1185">Reference proteome</keyword>
<name>A0ABV0U1P1_9TELE</name>
<proteinExistence type="predicted"/>
<organism evidence="2 3">
    <name type="scientific">Ilyodon furcidens</name>
    <name type="common">goldbreast splitfin</name>
    <dbReference type="NCBI Taxonomy" id="33524"/>
    <lineage>
        <taxon>Eukaryota</taxon>
        <taxon>Metazoa</taxon>
        <taxon>Chordata</taxon>
        <taxon>Craniata</taxon>
        <taxon>Vertebrata</taxon>
        <taxon>Euteleostomi</taxon>
        <taxon>Actinopterygii</taxon>
        <taxon>Neopterygii</taxon>
        <taxon>Teleostei</taxon>
        <taxon>Neoteleostei</taxon>
        <taxon>Acanthomorphata</taxon>
        <taxon>Ovalentaria</taxon>
        <taxon>Atherinomorphae</taxon>
        <taxon>Cyprinodontiformes</taxon>
        <taxon>Goodeidae</taxon>
        <taxon>Ilyodon</taxon>
    </lineage>
</organism>
<accession>A0ABV0U1P1</accession>
<feature type="transmembrane region" description="Helical" evidence="1">
    <location>
        <begin position="12"/>
        <end position="32"/>
    </location>
</feature>
<keyword evidence="1" id="KW-0472">Membrane</keyword>
<evidence type="ECO:0000256" key="1">
    <source>
        <dbReference type="SAM" id="Phobius"/>
    </source>
</evidence>
<keyword evidence="1" id="KW-0812">Transmembrane</keyword>
<gene>
    <name evidence="2" type="ORF">ILYODFUR_001038</name>
</gene>